<dbReference type="InterPro" id="IPR057525">
    <property type="entry name" value="UTP20_C"/>
</dbReference>
<reference evidence="6" key="1">
    <citation type="journal article" date="2011" name="Nat. Genet.">
        <title>The Arabidopsis lyrata genome sequence and the basis of rapid genome size change.</title>
        <authorList>
            <person name="Hu T.T."/>
            <person name="Pattyn P."/>
            <person name="Bakker E.G."/>
            <person name="Cao J."/>
            <person name="Cheng J.-F."/>
            <person name="Clark R.M."/>
            <person name="Fahlgren N."/>
            <person name="Fawcett J.A."/>
            <person name="Grimwood J."/>
            <person name="Gundlach H."/>
            <person name="Haberer G."/>
            <person name="Hollister J.D."/>
            <person name="Ossowski S."/>
            <person name="Ottilar R.P."/>
            <person name="Salamov A.A."/>
            <person name="Schneeberger K."/>
            <person name="Spannagl M."/>
            <person name="Wang X."/>
            <person name="Yang L."/>
            <person name="Nasrallah M.E."/>
            <person name="Bergelson J."/>
            <person name="Carrington J.C."/>
            <person name="Gaut B.S."/>
            <person name="Schmutz J."/>
            <person name="Mayer K.F.X."/>
            <person name="Van de Peer Y."/>
            <person name="Grigoriev I.V."/>
            <person name="Nordborg M."/>
            <person name="Weigel D."/>
            <person name="Guo Y.-L."/>
        </authorList>
    </citation>
    <scope>NUCLEOTIDE SEQUENCE [LARGE SCALE GENOMIC DNA]</scope>
    <source>
        <strain evidence="6">cv. MN47</strain>
    </source>
</reference>
<dbReference type="SUPFAM" id="SSF48371">
    <property type="entry name" value="ARM repeat"/>
    <property type="match status" value="3"/>
</dbReference>
<proteinExistence type="predicted"/>
<feature type="domain" description="U3 small nucleolar RNA-associated protein 20 N-terminal" evidence="2">
    <location>
        <begin position="848"/>
        <end position="1452"/>
    </location>
</feature>
<dbReference type="STRING" id="81972.D7MBK1"/>
<evidence type="ECO:0000259" key="4">
    <source>
        <dbReference type="Pfam" id="PF23099"/>
    </source>
</evidence>
<dbReference type="InterPro" id="IPR011989">
    <property type="entry name" value="ARM-like"/>
</dbReference>
<dbReference type="HOGENOM" id="CLU_000327_0_0_1"/>
<dbReference type="eggNOG" id="KOG1823">
    <property type="taxonomic scope" value="Eukaryota"/>
</dbReference>
<organism evidence="6">
    <name type="scientific">Arabidopsis lyrata subsp. lyrata</name>
    <name type="common">Lyre-leaved rock-cress</name>
    <dbReference type="NCBI Taxonomy" id="81972"/>
    <lineage>
        <taxon>Eukaryota</taxon>
        <taxon>Viridiplantae</taxon>
        <taxon>Streptophyta</taxon>
        <taxon>Embryophyta</taxon>
        <taxon>Tracheophyta</taxon>
        <taxon>Spermatophyta</taxon>
        <taxon>Magnoliopsida</taxon>
        <taxon>eudicotyledons</taxon>
        <taxon>Gunneridae</taxon>
        <taxon>Pentapetalae</taxon>
        <taxon>rosids</taxon>
        <taxon>malvids</taxon>
        <taxon>Brassicales</taxon>
        <taxon>Brassicaceae</taxon>
        <taxon>Camelineae</taxon>
        <taxon>Arabidopsis</taxon>
    </lineage>
</organism>
<dbReference type="SUPFAM" id="SSF56300">
    <property type="entry name" value="Metallo-dependent phosphatases"/>
    <property type="match status" value="1"/>
</dbReference>
<gene>
    <name evidence="5" type="ORF">ARALYDRAFT_353720</name>
</gene>
<dbReference type="GO" id="GO:0030686">
    <property type="term" value="C:90S preribosome"/>
    <property type="evidence" value="ECO:0007669"/>
    <property type="project" value="TreeGrafter"/>
</dbReference>
<dbReference type="EMBL" id="GL348719">
    <property type="protein sequence ID" value="EFH45612.1"/>
    <property type="molecule type" value="Genomic_DNA"/>
</dbReference>
<dbReference type="Proteomes" id="UP000008694">
    <property type="component" value="Unassembled WGS sequence"/>
</dbReference>
<dbReference type="Pfam" id="PF20416">
    <property type="entry name" value="UTP20"/>
    <property type="match status" value="1"/>
</dbReference>
<feature type="domain" description="U3 small nucleolar RNA-associated protein 20 C-terminal" evidence="4">
    <location>
        <begin position="2497"/>
        <end position="2602"/>
    </location>
</feature>
<feature type="domain" description="U3 small nucleolar RNA-associated protein 20" evidence="3">
    <location>
        <begin position="1680"/>
        <end position="1896"/>
    </location>
</feature>
<keyword evidence="1" id="KW-0175">Coiled coil</keyword>
<name>D7MBK1_ARALL</name>
<dbReference type="InterPro" id="IPR046523">
    <property type="entry name" value="UTP20_dom"/>
</dbReference>
<dbReference type="InterPro" id="IPR052575">
    <property type="entry name" value="SSU_processome_comp_20"/>
</dbReference>
<dbReference type="InterPro" id="IPR016024">
    <property type="entry name" value="ARM-type_fold"/>
</dbReference>
<dbReference type="Gene3D" id="3.60.21.10">
    <property type="match status" value="1"/>
</dbReference>
<dbReference type="InterPro" id="IPR011430">
    <property type="entry name" value="UTP20_N"/>
</dbReference>
<evidence type="ECO:0000313" key="6">
    <source>
        <dbReference type="Proteomes" id="UP000008694"/>
    </source>
</evidence>
<dbReference type="Gene3D" id="1.25.10.10">
    <property type="entry name" value="Leucine-rich Repeat Variant"/>
    <property type="match status" value="2"/>
</dbReference>
<dbReference type="Pfam" id="PF23099">
    <property type="entry name" value="UTP20_C"/>
    <property type="match status" value="1"/>
</dbReference>
<evidence type="ECO:0000259" key="2">
    <source>
        <dbReference type="Pfam" id="PF07539"/>
    </source>
</evidence>
<dbReference type="Pfam" id="PF07539">
    <property type="entry name" value="UTP20_N"/>
    <property type="match status" value="1"/>
</dbReference>
<feature type="coiled-coil region" evidence="1">
    <location>
        <begin position="453"/>
        <end position="480"/>
    </location>
</feature>
<evidence type="ECO:0000313" key="5">
    <source>
        <dbReference type="EMBL" id="EFH45612.1"/>
    </source>
</evidence>
<dbReference type="PANTHER" id="PTHR17695">
    <property type="entry name" value="SMALL SUBUNIT PROCESSOME COMPONENT 20 HOMOLOG"/>
    <property type="match status" value="1"/>
</dbReference>
<dbReference type="GO" id="GO:0032040">
    <property type="term" value="C:small-subunit processome"/>
    <property type="evidence" value="ECO:0007669"/>
    <property type="project" value="TreeGrafter"/>
</dbReference>
<protein>
    <submittedName>
        <fullName evidence="5">Uncharacterized protein</fullName>
    </submittedName>
</protein>
<sequence>MATSADARAVKSLNNSEGRKRFVFKSFSERINDIDININGYRTLNKVKAEPSEGSTFFRDCLVEWRELNTAEDFISFYEEMLPLVQNLGLVLVQKEKILSKLVSRLQMKARLSLEPILRLIAALSRDLLKDFIPFLPRIVNSLVTLLKNGAHKDPEIIEQVFTSWSSIIVSLQKYLVCDIESILRDTSELSYYPKDYISEFMSESMSFLLRNAQDEQLEKGEKLRVICFPMSTLGIAHLIHSPVDSSNLNITGFKMILSEVAHPSKKAGGVGLLYYVMRGPGTVVEVVSLALQRICEDLEAEKLVVMWEYLYKKINKSISNKKSVHLSRLLSLLTAVVKIEKGRKVHDSPSLIGIVSRTVSTFVASSETVVEGDNLSAVLDEVLQLILCTINRVNEIETVALLWAPIFALKSPSAINNMIWESSEEVIPLLLTLCERQQTSHDMVNIISQTFESRYERIHEFLEENIKKVQQNIEDTGLARIDEAELAAIWGVVNCYPYFKVDSSLLFCFKKSLRQHLAVSDDTCSGPELMWQSLLGTALRSCYKMLGRINHSDLEEALSFAKDYKSCVQVLSPVADVLEFMHRLMHFPILIRRPALAHDDRSKAYPELQAKKAGDAFEIFSENLRHPNKDIRLMTLRILCHFETLSSEEIKKSLPKGNVLQLLLSVEETAHTVDTSRMLVNLISTIQKDLSAGRIHAAYVKLVLNGMLGLLHNEFLYLWGPASECLAVLVRNYTGAVWSDFVCYLEQCQLKFETLHDHSENANQSMSERHTDLIGRFNSVLFPLSKSTPTATVVSQLLQILQKASSVAQSRASEILPLLLKFLGYNSENPVSVGSYNGRVCKGEDWKRVLIQWLILLKLMKNPMSFRFSQFLNDVLQNRFLDDNDAEIQTNVLECLLLTNDFLLPHRQRLLNLIKPKELREELTTWNLSEDIGEPHRSYIFSLVIRILMPKVRTLKNLASRKHTSIRHRKAVLCFISQLDVNELALFFALLIKPLNIISEETMDSFWSSGKSSLEYFQNSNFLKYFTVDTISTLSRNQKSGFLHVIQHILEVFDELRVRPFLDFLMGCVVRLLVNYAPNVDEERNIDSLALSNATDAQSASDDKENASINHDQAGTALKQFKELRSLCLKIIAHVLDKYEDCDLGSKFWDLFFSAVSPLIKSFKQEGSSSEKPSSLFSCFLSMSKSRNLMKLLCREESLVPDIFSILTVTTASEAIKSSALKFIENLLCLDNELGEDDNMICGFLDPYIEALINSLHSLFIGDILKRKSVKYHGEREIKILKLLSKRMRDRSHVMKYLDVLLSFLNKSVKDSDIRRDALLAIQDIISYLGMESTSKIINTVSPLLVDAELDVRLCICDLLESLANIDFSLDDVAKRVRDMNAISAMEVDDLDYEKIVNAYLEINAEFFFKSSEQHTMIILSQCIYNVSSESIMLRGSAQKLLSSFIDFSASILCLEAPAHPEFGEEEVQKADVNWTGDRVLCILRNFILKHIGDAINRGGIIIKEWILLIREMVTKLPDAGNLSAFRSLCSEDENVDFFKAIVHIQAHRRARAISRFANVVKDSSLPEGVVRKLLVSVFFNMLLDGQDGKDNNVKNACTEALASISAHMSWTSYYALLNRCFREMNKHAKKGKILLRLICLILDKFHFAKDGYPQEAEEIRTCLQKIVFPRMQKLMNSDSDNVNVNSSVAALKVLKLLPEDVMDSHLSSIVHKIASFLKNRLESTRDEARLALVACLKELGLEYLQVVVNILRAILKRGSEVHVLGYTLNSILSKCLSNPTCGKLDHCLGDLLAVVETDILGEVAEQKEVEKFASKMKETRKRKSFETLKLIAENVTFRSHGLKLLSPVTAQLQRHLTPKIKTNLEEMLKQIAAGIEGNTSVDQGDLFLFIYGLVDDGINNRSGLGDQVSAPPSKTSRKSRDLKETTGLFFGPKSCPHLITVFALDLLYNRMKKLKLDNTDEELLSKLDPFVKLLAGCLSSKYEDIVSSSLRCFTSLVKFPLPSLTSEADELKTALLTIAQSAVSSSSPLVQSCLKLLTTLLDNKNITLSSEQLKMLIQFPIFIDLESDSSFVALSLLKAIVKRKLVVPEIYDIANQVSKLMVNSQLESIRKKCKQILLQFMVHYTLSEKRLEQHVNFLLENLRYEFPTGREAVLDMLHALILKFSEPNLGKQSVLDQQSQKLFIQLTVCLSNETDNEVLPRVGAVIEVLIGRMSKDQVDSSLLYCLCWYKQQNLRAAAAQVLGFFIGAMKKTFRKHIYNTVQDAKTILESAICASSLQLQDTVEEASLPFWKEAYYSLVMIEKMLEQFPDLRFGKDLEDIWKMVFKFLLHPHAWLRNKSCRLLNHYFGALAGRKRPECHTFVVDSLLERPSSLFMVAVSLCFQLKEQPTMGNVDVDLLTANIVFAVSSLHSLIGQSDQETYNGFWSSLGEDEQVVFLKAFEVLDSGKGRSTFLALTSGKRTENGEDDGNDIRNVLIGSLLKRMGKIALDMEAVQMRVVFNVYKAFASQLNQEECYLYAYKILLPLYKVCEGFTGKIITDELKQLAEEVRDSIRDKSLGNKMFVEVYSEIRNSLRRKREKKKREEKLMAVVNPERNAKRKLSNDDGDNATPLDLHFISVSGGFRPLHHQTRLLRLMEKVAETYKAKFVLSSSEHGEQDSLLQNATRLSSSLKLPWYTRRKGFGYFREHIKMPFGGSLDVVFVDTGSLQQEVLGGALNGSMISQLKGLARILKAVDGDWRIVVGSDPLLANTLTKEPEESKRVARTFHQILTKYGVNLYISKKGCTSGGNNEGFSCIMVPNQPENQGPTNDSMREREDGFLLHRVSFSEFVTYTINSSGKVIDTKLVKQKGKETI</sequence>
<dbReference type="Gramene" id="fgenesh1_pg.C_scaffold_7000893">
    <property type="protein sequence ID" value="fgenesh1_pg.C_scaffold_7000893"/>
    <property type="gene ID" value="fgenesh1_pg.C_scaffold_7000893"/>
</dbReference>
<accession>D7MBK1</accession>
<keyword evidence="6" id="KW-1185">Reference proteome</keyword>
<dbReference type="PANTHER" id="PTHR17695:SF11">
    <property type="entry name" value="SMALL SUBUNIT PROCESSOME COMPONENT 20 HOMOLOG"/>
    <property type="match status" value="1"/>
</dbReference>
<dbReference type="InterPro" id="IPR029052">
    <property type="entry name" value="Metallo-depent_PP-like"/>
</dbReference>
<evidence type="ECO:0000256" key="1">
    <source>
        <dbReference type="SAM" id="Coils"/>
    </source>
</evidence>
<evidence type="ECO:0000259" key="3">
    <source>
        <dbReference type="Pfam" id="PF20416"/>
    </source>
</evidence>